<keyword evidence="2" id="KW-1185">Reference proteome</keyword>
<dbReference type="EMBL" id="ML769534">
    <property type="protein sequence ID" value="KAE9395296.1"/>
    <property type="molecule type" value="Genomic_DNA"/>
</dbReference>
<protein>
    <submittedName>
        <fullName evidence="1">Uncharacterized protein</fullName>
    </submittedName>
</protein>
<reference evidence="1" key="1">
    <citation type="journal article" date="2019" name="Environ. Microbiol.">
        <title>Fungal ecological strategies reflected in gene transcription - a case study of two litter decomposers.</title>
        <authorList>
            <person name="Barbi F."/>
            <person name="Kohler A."/>
            <person name="Barry K."/>
            <person name="Baskaran P."/>
            <person name="Daum C."/>
            <person name="Fauchery L."/>
            <person name="Ihrmark K."/>
            <person name="Kuo A."/>
            <person name="LaButti K."/>
            <person name="Lipzen A."/>
            <person name="Morin E."/>
            <person name="Grigoriev I.V."/>
            <person name="Henrissat B."/>
            <person name="Lindahl B."/>
            <person name="Martin F."/>
        </authorList>
    </citation>
    <scope>NUCLEOTIDE SEQUENCE</scope>
    <source>
        <strain evidence="1">JB14</strain>
    </source>
</reference>
<dbReference type="AlphaFoldDB" id="A0A6A4HBV0"/>
<organism evidence="1 2">
    <name type="scientific">Gymnopus androsaceus JB14</name>
    <dbReference type="NCBI Taxonomy" id="1447944"/>
    <lineage>
        <taxon>Eukaryota</taxon>
        <taxon>Fungi</taxon>
        <taxon>Dikarya</taxon>
        <taxon>Basidiomycota</taxon>
        <taxon>Agaricomycotina</taxon>
        <taxon>Agaricomycetes</taxon>
        <taxon>Agaricomycetidae</taxon>
        <taxon>Agaricales</taxon>
        <taxon>Marasmiineae</taxon>
        <taxon>Omphalotaceae</taxon>
        <taxon>Gymnopus</taxon>
    </lineage>
</organism>
<accession>A0A6A4HBV0</accession>
<name>A0A6A4HBV0_9AGAR</name>
<proteinExistence type="predicted"/>
<sequence>MHWIYGPTARSLYRSLLSAPTTPITSTPRLSFPYPFSRFASSATDTILHSSSAPAFTTPLKREKKKKLKPKKESFQQRDMDGELEGKMNEILFEWAQERDGEQQRELRMEANQILEGEEERTKNERNSANSVTDAKGRTWLDKRVKRLKFVLQRDKVTLQRMSRMVGNEMRRIEKHVIKKKPRVPLPPSEPSKMHELFVSHLKTYFLIETNQKGTQRLVPKSRSSEGTAVFPQTFVRRWQRTIANE</sequence>
<evidence type="ECO:0000313" key="1">
    <source>
        <dbReference type="EMBL" id="KAE9395296.1"/>
    </source>
</evidence>
<dbReference type="Proteomes" id="UP000799118">
    <property type="component" value="Unassembled WGS sequence"/>
</dbReference>
<evidence type="ECO:0000313" key="2">
    <source>
        <dbReference type="Proteomes" id="UP000799118"/>
    </source>
</evidence>
<gene>
    <name evidence="1" type="ORF">BT96DRAFT_157419</name>
</gene>